<feature type="region of interest" description="Disordered" evidence="1">
    <location>
        <begin position="1"/>
        <end position="48"/>
    </location>
</feature>
<gene>
    <name evidence="2" type="ORF">DCS_00057</name>
</gene>
<protein>
    <submittedName>
        <fullName evidence="2">Uncharacterized protein</fullName>
    </submittedName>
</protein>
<organism evidence="2 3">
    <name type="scientific">Drechmeria coniospora</name>
    <name type="common">Nematophagous fungus</name>
    <name type="synonym">Meria coniospora</name>
    <dbReference type="NCBI Taxonomy" id="98403"/>
    <lineage>
        <taxon>Eukaryota</taxon>
        <taxon>Fungi</taxon>
        <taxon>Dikarya</taxon>
        <taxon>Ascomycota</taxon>
        <taxon>Pezizomycotina</taxon>
        <taxon>Sordariomycetes</taxon>
        <taxon>Hypocreomycetidae</taxon>
        <taxon>Hypocreales</taxon>
        <taxon>Ophiocordycipitaceae</taxon>
        <taxon>Drechmeria</taxon>
    </lineage>
</organism>
<comment type="caution">
    <text evidence="2">The sequence shown here is derived from an EMBL/GenBank/DDBJ whole genome shotgun (WGS) entry which is preliminary data.</text>
</comment>
<dbReference type="GeneID" id="63712700"/>
<name>A0A151GPB7_DRECN</name>
<evidence type="ECO:0000313" key="2">
    <source>
        <dbReference type="EMBL" id="KYK58930.1"/>
    </source>
</evidence>
<dbReference type="EMBL" id="LAYC01000001">
    <property type="protein sequence ID" value="KYK58930.1"/>
    <property type="molecule type" value="Genomic_DNA"/>
</dbReference>
<accession>A0A151GPB7</accession>
<dbReference type="AlphaFoldDB" id="A0A151GPB7"/>
<keyword evidence="3" id="KW-1185">Reference proteome</keyword>
<dbReference type="InParanoid" id="A0A151GPB7"/>
<dbReference type="Proteomes" id="UP000076580">
    <property type="component" value="Chromosome 01"/>
</dbReference>
<proteinExistence type="predicted"/>
<sequence>MGRDGDAPVLEPRGSTEVAGSPSRWFGEPASGPSRWHRRRCPRPPETSRRAAGVLDMFVVQARKITRFASVTLFAFRPSFTSVVSDFATITLLTVDNEIHLWTFAPSRELGLAGHLAAGPRRRSVHFPQGPWMARRRECAQLTAAACDLVARDGAADGETSMAKRAQDFVHDLQSHVDLPDLPDLLTRGMATLDEYTSDDDGIDLATRALPSGGARTLHARINRVRFPLDPRGHTETDGVGTSQGDIDLNEAARDGAARLQETASDVDFNLLADQGLAVLSRSVRENDLNSLVMRWLEARAQPSVGSPTKRGLVETAMSTLLSSGTMESLAKTGAKVAIRMARDVDFNSLANKGLDYLNSVVGGTDLNQAAAKGAKKVGKLVERTDLNSLASRGLDVLMS</sequence>
<evidence type="ECO:0000256" key="1">
    <source>
        <dbReference type="SAM" id="MobiDB-lite"/>
    </source>
</evidence>
<reference evidence="2 3" key="1">
    <citation type="journal article" date="2016" name="Sci. Rep.">
        <title>Insights into Adaptations to a Near-Obligate Nematode Endoparasitic Lifestyle from the Finished Genome of Drechmeria coniospora.</title>
        <authorList>
            <person name="Zhang L."/>
            <person name="Zhou Z."/>
            <person name="Guo Q."/>
            <person name="Fokkens L."/>
            <person name="Miskei M."/>
            <person name="Pocsi I."/>
            <person name="Zhang W."/>
            <person name="Chen M."/>
            <person name="Wang L."/>
            <person name="Sun Y."/>
            <person name="Donzelli B.G."/>
            <person name="Gibson D.M."/>
            <person name="Nelson D.R."/>
            <person name="Luo J.G."/>
            <person name="Rep M."/>
            <person name="Liu H."/>
            <person name="Yang S."/>
            <person name="Wang J."/>
            <person name="Krasnoff S.B."/>
            <person name="Xu Y."/>
            <person name="Molnar I."/>
            <person name="Lin M."/>
        </authorList>
    </citation>
    <scope>NUCLEOTIDE SEQUENCE [LARGE SCALE GENOMIC DNA]</scope>
    <source>
        <strain evidence="2 3">ARSEF 6962</strain>
    </source>
</reference>
<dbReference type="RefSeq" id="XP_040658282.1">
    <property type="nucleotide sequence ID" value="XM_040797399.1"/>
</dbReference>
<evidence type="ECO:0000313" key="3">
    <source>
        <dbReference type="Proteomes" id="UP000076580"/>
    </source>
</evidence>